<dbReference type="AlphaFoldDB" id="A0A9X3IU91"/>
<protein>
    <submittedName>
        <fullName evidence="2">Uncharacterized protein</fullName>
    </submittedName>
</protein>
<reference evidence="2" key="1">
    <citation type="submission" date="2022-11" db="EMBL/GenBank/DDBJ databases">
        <title>Parathalassolutuus dongxingensis gen. nov., sp. nov., a novel member of family Oceanospirillaceae isolated from a coastal shrimp pond in Guangxi, China.</title>
        <authorList>
            <person name="Chen H."/>
        </authorList>
    </citation>
    <scope>NUCLEOTIDE SEQUENCE</scope>
    <source>
        <strain evidence="2">G-43</strain>
    </source>
</reference>
<dbReference type="RefSeq" id="WP_283175338.1">
    <property type="nucleotide sequence ID" value="NZ_JAPNOA010000059.1"/>
</dbReference>
<dbReference type="Proteomes" id="UP001150830">
    <property type="component" value="Unassembled WGS sequence"/>
</dbReference>
<feature type="compositionally biased region" description="Low complexity" evidence="1">
    <location>
        <begin position="42"/>
        <end position="65"/>
    </location>
</feature>
<proteinExistence type="predicted"/>
<evidence type="ECO:0000313" key="2">
    <source>
        <dbReference type="EMBL" id="MCY0967130.1"/>
    </source>
</evidence>
<feature type="compositionally biased region" description="Acidic residues" evidence="1">
    <location>
        <begin position="86"/>
        <end position="102"/>
    </location>
</feature>
<dbReference type="EMBL" id="JAPNOA010000059">
    <property type="protein sequence ID" value="MCY0967130.1"/>
    <property type="molecule type" value="Genomic_DNA"/>
</dbReference>
<feature type="region of interest" description="Disordered" evidence="1">
    <location>
        <begin position="33"/>
        <end position="65"/>
    </location>
</feature>
<organism evidence="2 3">
    <name type="scientific">Parathalassolituus penaei</name>
    <dbReference type="NCBI Taxonomy" id="2997323"/>
    <lineage>
        <taxon>Bacteria</taxon>
        <taxon>Pseudomonadati</taxon>
        <taxon>Pseudomonadota</taxon>
        <taxon>Gammaproteobacteria</taxon>
        <taxon>Oceanospirillales</taxon>
        <taxon>Oceanospirillaceae</taxon>
        <taxon>Parathalassolituus</taxon>
    </lineage>
</organism>
<keyword evidence="3" id="KW-1185">Reference proteome</keyword>
<sequence length="384" mass="42552">MLLIPAMVAAAEEPAPVPTVADSAAVSATAILPDTADGDTVAGDSAAASMDSDADTSLSDTSSPDAVVPVVAPDAVPATSATDTSAELDQELDEVSSDLSESEESRIERSRHAMAGYLDHLSGQLDGFFVDTFFNEDILEDDVRGSSAVLSSYTRRKIGEPVDYRFGLSVKLVFPHTNERLNLLVQSEEEENRESNPLESIENNNYTAALRFIIREGEQWKTDIDTGIRWGFPPDPFSRFRARRYFSLPGWDFRATQRLFYYSSDGWGEDSAVQIDHPIAEHKLLRLNAKAGYQLNDDYFKLNYSAALYHELSSRAAIGFISGASGDTRQDLTFNSYSSSVRYRRQIYSNWVFAEIAPELVWEAAHEYKTVPALMLRLEAVIGR</sequence>
<evidence type="ECO:0000256" key="1">
    <source>
        <dbReference type="SAM" id="MobiDB-lite"/>
    </source>
</evidence>
<name>A0A9X3IU91_9GAMM</name>
<accession>A0A9X3IU91</accession>
<feature type="region of interest" description="Disordered" evidence="1">
    <location>
        <begin position="78"/>
        <end position="107"/>
    </location>
</feature>
<gene>
    <name evidence="2" type="ORF">OUO13_18275</name>
</gene>
<evidence type="ECO:0000313" key="3">
    <source>
        <dbReference type="Proteomes" id="UP001150830"/>
    </source>
</evidence>
<comment type="caution">
    <text evidence="2">The sequence shown here is derived from an EMBL/GenBank/DDBJ whole genome shotgun (WGS) entry which is preliminary data.</text>
</comment>